<accession>A0A6A4HAV9</accession>
<organism evidence="1 2">
    <name type="scientific">Gymnopus androsaceus JB14</name>
    <dbReference type="NCBI Taxonomy" id="1447944"/>
    <lineage>
        <taxon>Eukaryota</taxon>
        <taxon>Fungi</taxon>
        <taxon>Dikarya</taxon>
        <taxon>Basidiomycota</taxon>
        <taxon>Agaricomycotina</taxon>
        <taxon>Agaricomycetes</taxon>
        <taxon>Agaricomycetidae</taxon>
        <taxon>Agaricales</taxon>
        <taxon>Marasmiineae</taxon>
        <taxon>Omphalotaceae</taxon>
        <taxon>Gymnopus</taxon>
    </lineage>
</organism>
<gene>
    <name evidence="1" type="ORF">BT96DRAFT_922857</name>
</gene>
<evidence type="ECO:0000313" key="2">
    <source>
        <dbReference type="Proteomes" id="UP000799118"/>
    </source>
</evidence>
<proteinExistence type="predicted"/>
<protein>
    <submittedName>
        <fullName evidence="1">Uncharacterized protein</fullName>
    </submittedName>
</protein>
<dbReference type="AlphaFoldDB" id="A0A6A4HAV9"/>
<dbReference type="Proteomes" id="UP000799118">
    <property type="component" value="Unassembled WGS sequence"/>
</dbReference>
<feature type="non-terminal residue" evidence="1">
    <location>
        <position position="1"/>
    </location>
</feature>
<keyword evidence="2" id="KW-1185">Reference proteome</keyword>
<evidence type="ECO:0000313" key="1">
    <source>
        <dbReference type="EMBL" id="KAE9395392.1"/>
    </source>
</evidence>
<sequence>TDIISEVIVALKSRKTSSLEALVALVGTETTTRVTTGTASFPFPLLAKSEEAAE</sequence>
<reference evidence="1" key="1">
    <citation type="journal article" date="2019" name="Environ. Microbiol.">
        <title>Fungal ecological strategies reflected in gene transcription - a case study of two litter decomposers.</title>
        <authorList>
            <person name="Barbi F."/>
            <person name="Kohler A."/>
            <person name="Barry K."/>
            <person name="Baskaran P."/>
            <person name="Daum C."/>
            <person name="Fauchery L."/>
            <person name="Ihrmark K."/>
            <person name="Kuo A."/>
            <person name="LaButti K."/>
            <person name="Lipzen A."/>
            <person name="Morin E."/>
            <person name="Grigoriev I.V."/>
            <person name="Henrissat B."/>
            <person name="Lindahl B."/>
            <person name="Martin F."/>
        </authorList>
    </citation>
    <scope>NUCLEOTIDE SEQUENCE</scope>
    <source>
        <strain evidence="1">JB14</strain>
    </source>
</reference>
<name>A0A6A4HAV9_9AGAR</name>
<dbReference type="EMBL" id="ML769532">
    <property type="protein sequence ID" value="KAE9395392.1"/>
    <property type="molecule type" value="Genomic_DNA"/>
</dbReference>